<gene>
    <name evidence="2" type="ORF">X943_002977</name>
</gene>
<dbReference type="EMBL" id="JAHBMH010000073">
    <property type="protein sequence ID" value="KAK1933279.1"/>
    <property type="molecule type" value="Genomic_DNA"/>
</dbReference>
<feature type="compositionally biased region" description="Polar residues" evidence="1">
    <location>
        <begin position="1"/>
        <end position="23"/>
    </location>
</feature>
<evidence type="ECO:0000256" key="1">
    <source>
        <dbReference type="SAM" id="MobiDB-lite"/>
    </source>
</evidence>
<evidence type="ECO:0000313" key="2">
    <source>
        <dbReference type="EMBL" id="KAK1933279.1"/>
    </source>
</evidence>
<reference evidence="2" key="2">
    <citation type="submission" date="2021-05" db="EMBL/GenBank/DDBJ databases">
        <authorList>
            <person name="Pain A."/>
        </authorList>
    </citation>
    <scope>NUCLEOTIDE SEQUENCE</scope>
    <source>
        <strain evidence="2">1802A</strain>
    </source>
</reference>
<reference evidence="2" key="1">
    <citation type="journal article" date="2014" name="Nucleic Acids Res.">
        <title>The evolutionary dynamics of variant antigen genes in Babesia reveal a history of genomic innovation underlying host-parasite interaction.</title>
        <authorList>
            <person name="Jackson A.P."/>
            <person name="Otto T.D."/>
            <person name="Darby A."/>
            <person name="Ramaprasad A."/>
            <person name="Xia D."/>
            <person name="Echaide I.E."/>
            <person name="Farber M."/>
            <person name="Gahlot S."/>
            <person name="Gamble J."/>
            <person name="Gupta D."/>
            <person name="Gupta Y."/>
            <person name="Jackson L."/>
            <person name="Malandrin L."/>
            <person name="Malas T.B."/>
            <person name="Moussa E."/>
            <person name="Nair M."/>
            <person name="Reid A.J."/>
            <person name="Sanders M."/>
            <person name="Sharma J."/>
            <person name="Tracey A."/>
            <person name="Quail M.A."/>
            <person name="Weir W."/>
            <person name="Wastling J.M."/>
            <person name="Hall N."/>
            <person name="Willadsen P."/>
            <person name="Lingelbach K."/>
            <person name="Shiels B."/>
            <person name="Tait A."/>
            <person name="Berriman M."/>
            <person name="Allred D.R."/>
            <person name="Pain A."/>
        </authorList>
    </citation>
    <scope>NUCLEOTIDE SEQUENCE</scope>
    <source>
        <strain evidence="2">1802A</strain>
    </source>
</reference>
<accession>A0AAD9LF99</accession>
<dbReference type="AlphaFoldDB" id="A0AAD9LF99"/>
<feature type="compositionally biased region" description="Low complexity" evidence="1">
    <location>
        <begin position="58"/>
        <end position="75"/>
    </location>
</feature>
<dbReference type="Proteomes" id="UP001195914">
    <property type="component" value="Unassembled WGS sequence"/>
</dbReference>
<keyword evidence="3" id="KW-1185">Reference proteome</keyword>
<feature type="region of interest" description="Disordered" evidence="1">
    <location>
        <begin position="1"/>
        <end position="84"/>
    </location>
</feature>
<comment type="caution">
    <text evidence="2">The sequence shown here is derived from an EMBL/GenBank/DDBJ whole genome shotgun (WGS) entry which is preliminary data.</text>
</comment>
<feature type="compositionally biased region" description="Basic residues" evidence="1">
    <location>
        <begin position="35"/>
        <end position="47"/>
    </location>
</feature>
<evidence type="ECO:0000313" key="3">
    <source>
        <dbReference type="Proteomes" id="UP001195914"/>
    </source>
</evidence>
<proteinExistence type="predicted"/>
<protein>
    <submittedName>
        <fullName evidence="2">Uncharacterized protein</fullName>
    </submittedName>
</protein>
<name>A0AAD9LF99_BABDI</name>
<feature type="compositionally biased region" description="Basic and acidic residues" evidence="1">
    <location>
        <begin position="24"/>
        <end position="33"/>
    </location>
</feature>
<sequence>MQNTVLSTQGSNKGQESSGSRSDPQSDKVDSQQKGKSKATYRKKKKNVNKERAPPQESSQAATQDATAVAQTSATKALQEPPRAPWEAAIDKALQDISSDVQKFAVVAERPVLSSVIPQQMAEDLKVLPLEDENQSSKRLIDAQPSQYDVYYQMSVLELLAFASCVKNNVKYETFKVVEKRNRTIKTDDPKSKYRYYRCNSATCSCSVQREHGRYREPLTPFEPQLMNMAGTTINQPLQSGYPLMPPLRNGMSHETMGPLAWQFGKHGLLPKDKGTDWKTPLTETQQNIIKQHVKPRNGGGSSTKWLMPKATDGGIFSLGSLTGNAPTGFPPGVSRANMPASNALKNITQLVHDLHLKKKSDNGSADDVMCMSTSEVSNFTFFDETANTPIKSSQFSKFFSTKCETTESGTYTISVISIYSASEDPDVQTGIPPASGDVEADAKNRQRANQLLQLMLSRKA</sequence>
<organism evidence="2 3">
    <name type="scientific">Babesia divergens</name>
    <dbReference type="NCBI Taxonomy" id="32595"/>
    <lineage>
        <taxon>Eukaryota</taxon>
        <taxon>Sar</taxon>
        <taxon>Alveolata</taxon>
        <taxon>Apicomplexa</taxon>
        <taxon>Aconoidasida</taxon>
        <taxon>Piroplasmida</taxon>
        <taxon>Babesiidae</taxon>
        <taxon>Babesia</taxon>
    </lineage>
</organism>